<keyword evidence="8" id="KW-0067">ATP-binding</keyword>
<sequence>MDIDLKQKIKSHPDMLLHDHLKGVAEKARRRWDSKIVEIVSLFHDLGKINSNFQNKLDGNKTGYDNHSYLSAFSWFLFLQSNRTLFESWFGRNLEVIFCVATIIAKHHGNLPDLENGFFAEEPRENLKKYLLSKPDLPISEFLQALLPHQEFSMNLSEVEATQVIDRSQSLFYAKIQNPLHFFHNTQFGFACLIEADKRDAGNNDGYQRVIVGNRLRKIYTPNLEERLSQYMKDNPLNCLRTEIRNEALEHLNSKLDHAERVFTLTSPTGSGKTIMLLALANEIIKRNPEHDILYALPFLSITEQVDAIAKDIFGGELILRVDSKSENKEIQSLLERSDSDPKKLQELLRRVFSEETFDHPFIITTFVRFFETLVSNRNSELLKLPNFSKRIFLIDEVQALPPRLYIFFAALVDEFCKRFDSYAILSTATMPYLEIEEKTDNGKSARNLFQNYPKYNEAKNRELLNAKSHFSNEIFNRYVVKRIDDNAFTIDDLVDEILKQKGSCLIILNTIKDTKDLYDKFQSQPDIYILLNTHFHLEDRKAKIEYCEDKLKSGKRIVLISTQLIEAGVDIDFPVLYRDLCPLPSLIQSAGRCNRNGNPEKGKVYFFELRDKEKNSLRANLIYRDEVGKKFLSFCKENIAGEIFEKDLFEIQAKFFKEKVGGLNIGWHYQTGLKNRLDKIDMIKCLQNAQFETLGQFKLIDEKLYGEKHCYYVPRDENDDAFEELVEFQEKVQGRKPFEEARKLNVELEAHLRSMSDRVVVIRLHESQQGFAPQATEDVLGIKKLVQKDAYSFEKGLCLTGIENFLI</sequence>
<dbReference type="EMBL" id="JADGII010000010">
    <property type="protein sequence ID" value="MBF0636954.1"/>
    <property type="molecule type" value="Genomic_DNA"/>
</dbReference>
<evidence type="ECO:0000256" key="7">
    <source>
        <dbReference type="ARBA" id="ARBA00022806"/>
    </source>
</evidence>
<evidence type="ECO:0000256" key="6">
    <source>
        <dbReference type="ARBA" id="ARBA00022801"/>
    </source>
</evidence>
<dbReference type="PANTHER" id="PTHR47963">
    <property type="entry name" value="DEAD-BOX ATP-DEPENDENT RNA HELICASE 47, MITOCHONDRIAL"/>
    <property type="match status" value="1"/>
</dbReference>
<keyword evidence="13" id="KW-1185">Reference proteome</keyword>
<evidence type="ECO:0000256" key="5">
    <source>
        <dbReference type="ARBA" id="ARBA00022741"/>
    </source>
</evidence>
<protein>
    <submittedName>
        <fullName evidence="12">CRISPR-associated helicase Cas3</fullName>
    </submittedName>
</protein>
<dbReference type="InterPro" id="IPR050547">
    <property type="entry name" value="DEAD_box_RNA_helicases"/>
</dbReference>
<feature type="domain" description="Helicase C-terminal" evidence="10">
    <location>
        <begin position="490"/>
        <end position="644"/>
    </location>
</feature>
<proteinExistence type="inferred from homology"/>
<keyword evidence="5" id="KW-0547">Nucleotide-binding</keyword>
<dbReference type="SUPFAM" id="SSF52540">
    <property type="entry name" value="P-loop containing nucleoside triphosphate hydrolases"/>
    <property type="match status" value="1"/>
</dbReference>
<reference evidence="12 13" key="1">
    <citation type="journal article" date="2020" name="Microorganisms">
        <title>Simultaneous Genome Sequencing of Prosthecochloris ethylica and Desulfuromonas acetoxidans within a Syntrophic Mixture Reveals Unique Pili and Protein Interactions.</title>
        <authorList>
            <person name="Kyndt J.A."/>
            <person name="Van Beeumen J.J."/>
            <person name="Meyer T.E."/>
        </authorList>
    </citation>
    <scope>NUCLEOTIDE SEQUENCE [LARGE SCALE GENOMIC DNA]</scope>
    <source>
        <strain evidence="12 13">N3</strain>
    </source>
</reference>
<dbReference type="Gene3D" id="3.40.50.300">
    <property type="entry name" value="P-loop containing nucleotide triphosphate hydrolases"/>
    <property type="match status" value="2"/>
</dbReference>
<gene>
    <name evidence="12" type="primary">cas3</name>
    <name evidence="12" type="ORF">INT08_07190</name>
</gene>
<comment type="similarity">
    <text evidence="2">In the central section; belongs to the CRISPR-associated helicase Cas3 family.</text>
</comment>
<keyword evidence="7" id="KW-0347">Helicase</keyword>
<dbReference type="Pfam" id="PF18019">
    <property type="entry name" value="Cas3_HD"/>
    <property type="match status" value="1"/>
</dbReference>
<dbReference type="InterPro" id="IPR006474">
    <property type="entry name" value="Helicase_Cas3_CRISPR-ass_core"/>
</dbReference>
<dbReference type="Pfam" id="PF04851">
    <property type="entry name" value="ResIII"/>
    <property type="match status" value="1"/>
</dbReference>
<evidence type="ECO:0000256" key="3">
    <source>
        <dbReference type="ARBA" id="ARBA00022722"/>
    </source>
</evidence>
<evidence type="ECO:0000259" key="11">
    <source>
        <dbReference type="PROSITE" id="PS51643"/>
    </source>
</evidence>
<dbReference type="SMART" id="SM00487">
    <property type="entry name" value="DEXDc"/>
    <property type="match status" value="1"/>
</dbReference>
<dbReference type="PANTHER" id="PTHR47963:SF9">
    <property type="entry name" value="CRISPR-ASSOCIATED ENDONUCLEASE_HELICASE CAS3"/>
    <property type="match status" value="1"/>
</dbReference>
<keyword evidence="9" id="KW-0051">Antiviral defense</keyword>
<evidence type="ECO:0000313" key="12">
    <source>
        <dbReference type="EMBL" id="MBF0636954.1"/>
    </source>
</evidence>
<evidence type="ECO:0000259" key="10">
    <source>
        <dbReference type="PROSITE" id="PS51194"/>
    </source>
</evidence>
<dbReference type="InterPro" id="IPR006483">
    <property type="entry name" value="CRISPR-assoc_Cas3_HD"/>
</dbReference>
<organism evidence="12 13">
    <name type="scientific">Prosthecochloris ethylica</name>
    <dbReference type="NCBI Taxonomy" id="2743976"/>
    <lineage>
        <taxon>Bacteria</taxon>
        <taxon>Pseudomonadati</taxon>
        <taxon>Chlorobiota</taxon>
        <taxon>Chlorobiia</taxon>
        <taxon>Chlorobiales</taxon>
        <taxon>Chlorobiaceae</taxon>
        <taxon>Prosthecochloris</taxon>
    </lineage>
</organism>
<dbReference type="InterPro" id="IPR054712">
    <property type="entry name" value="Cas3-like_dom"/>
</dbReference>
<dbReference type="PROSITE" id="PS51194">
    <property type="entry name" value="HELICASE_CTER"/>
    <property type="match status" value="1"/>
</dbReference>
<evidence type="ECO:0000256" key="4">
    <source>
        <dbReference type="ARBA" id="ARBA00022723"/>
    </source>
</evidence>
<dbReference type="Gene3D" id="1.10.3210.30">
    <property type="match status" value="1"/>
</dbReference>
<keyword evidence="4" id="KW-0479">Metal-binding</keyword>
<dbReference type="InterPro" id="IPR014001">
    <property type="entry name" value="Helicase_ATP-bd"/>
</dbReference>
<dbReference type="CDD" id="cd09641">
    <property type="entry name" value="Cas3''_I"/>
    <property type="match status" value="1"/>
</dbReference>
<name>A0ABR9XSK0_9CHLB</name>
<comment type="similarity">
    <text evidence="1">In the N-terminal section; belongs to the CRISPR-associated nuclease Cas3-HD family.</text>
</comment>
<dbReference type="RefSeq" id="WP_175187337.1">
    <property type="nucleotide sequence ID" value="NZ_JABVZQ010000007.1"/>
</dbReference>
<evidence type="ECO:0000313" key="13">
    <source>
        <dbReference type="Proteomes" id="UP000619838"/>
    </source>
</evidence>
<comment type="caution">
    <text evidence="12">The sequence shown here is derived from an EMBL/GenBank/DDBJ whole genome shotgun (WGS) entry which is preliminary data.</text>
</comment>
<dbReference type="NCBIfam" id="TIGR01587">
    <property type="entry name" value="cas3_core"/>
    <property type="match status" value="1"/>
</dbReference>
<dbReference type="InterPro" id="IPR006935">
    <property type="entry name" value="Helicase/UvrB_N"/>
</dbReference>
<evidence type="ECO:0000256" key="2">
    <source>
        <dbReference type="ARBA" id="ARBA00009046"/>
    </source>
</evidence>
<keyword evidence="6" id="KW-0378">Hydrolase</keyword>
<dbReference type="InterPro" id="IPR038257">
    <property type="entry name" value="CRISPR-assoc_Cas3_HD_sf"/>
</dbReference>
<dbReference type="Proteomes" id="UP000619838">
    <property type="component" value="Unassembled WGS sequence"/>
</dbReference>
<evidence type="ECO:0000256" key="8">
    <source>
        <dbReference type="ARBA" id="ARBA00022840"/>
    </source>
</evidence>
<feature type="domain" description="HD Cas3-type" evidence="11">
    <location>
        <begin position="10"/>
        <end position="199"/>
    </location>
</feature>
<evidence type="ECO:0000256" key="1">
    <source>
        <dbReference type="ARBA" id="ARBA00006847"/>
    </source>
</evidence>
<dbReference type="InterPro" id="IPR027417">
    <property type="entry name" value="P-loop_NTPase"/>
</dbReference>
<keyword evidence="3" id="KW-0540">Nuclease</keyword>
<accession>A0ABR9XSK0</accession>
<evidence type="ECO:0000256" key="9">
    <source>
        <dbReference type="ARBA" id="ARBA00023118"/>
    </source>
</evidence>
<dbReference type="InterPro" id="IPR001650">
    <property type="entry name" value="Helicase_C-like"/>
</dbReference>
<dbReference type="PROSITE" id="PS51643">
    <property type="entry name" value="HD_CAS3"/>
    <property type="match status" value="1"/>
</dbReference>
<dbReference type="Pfam" id="PF22590">
    <property type="entry name" value="Cas3-like_C_2"/>
    <property type="match status" value="1"/>
</dbReference>
<dbReference type="NCBIfam" id="TIGR01596">
    <property type="entry name" value="cas3_HD"/>
    <property type="match status" value="1"/>
</dbReference>